<name>A0A2P5ESQ0_TREOI</name>
<evidence type="ECO:0000313" key="3">
    <source>
        <dbReference type="Proteomes" id="UP000237000"/>
    </source>
</evidence>
<accession>A0A2P5ESQ0</accession>
<dbReference type="EMBL" id="JXTC01000104">
    <property type="protein sequence ID" value="PON88563.1"/>
    <property type="molecule type" value="Genomic_DNA"/>
</dbReference>
<organism evidence="2 3">
    <name type="scientific">Trema orientale</name>
    <name type="common">Charcoal tree</name>
    <name type="synonym">Celtis orientalis</name>
    <dbReference type="NCBI Taxonomy" id="63057"/>
    <lineage>
        <taxon>Eukaryota</taxon>
        <taxon>Viridiplantae</taxon>
        <taxon>Streptophyta</taxon>
        <taxon>Embryophyta</taxon>
        <taxon>Tracheophyta</taxon>
        <taxon>Spermatophyta</taxon>
        <taxon>Magnoliopsida</taxon>
        <taxon>eudicotyledons</taxon>
        <taxon>Gunneridae</taxon>
        <taxon>Pentapetalae</taxon>
        <taxon>rosids</taxon>
        <taxon>fabids</taxon>
        <taxon>Rosales</taxon>
        <taxon>Cannabaceae</taxon>
        <taxon>Trema</taxon>
    </lineage>
</organism>
<gene>
    <name evidence="2" type="ORF">TorRG33x02_156280</name>
</gene>
<dbReference type="Proteomes" id="UP000237000">
    <property type="component" value="Unassembled WGS sequence"/>
</dbReference>
<evidence type="ECO:0000256" key="1">
    <source>
        <dbReference type="SAM" id="MobiDB-lite"/>
    </source>
</evidence>
<reference evidence="3" key="1">
    <citation type="submission" date="2016-06" db="EMBL/GenBank/DDBJ databases">
        <title>Parallel loss of symbiosis genes in relatives of nitrogen-fixing non-legume Parasponia.</title>
        <authorList>
            <person name="Van Velzen R."/>
            <person name="Holmer R."/>
            <person name="Bu F."/>
            <person name="Rutten L."/>
            <person name="Van Zeijl A."/>
            <person name="Liu W."/>
            <person name="Santuari L."/>
            <person name="Cao Q."/>
            <person name="Sharma T."/>
            <person name="Shen D."/>
            <person name="Roswanjaya Y."/>
            <person name="Wardhani T."/>
            <person name="Kalhor M.S."/>
            <person name="Jansen J."/>
            <person name="Van den Hoogen J."/>
            <person name="Gungor B."/>
            <person name="Hartog M."/>
            <person name="Hontelez J."/>
            <person name="Verver J."/>
            <person name="Yang W.-C."/>
            <person name="Schijlen E."/>
            <person name="Repin R."/>
            <person name="Schilthuizen M."/>
            <person name="Schranz E."/>
            <person name="Heidstra R."/>
            <person name="Miyata K."/>
            <person name="Fedorova E."/>
            <person name="Kohlen W."/>
            <person name="Bisseling T."/>
            <person name="Smit S."/>
            <person name="Geurts R."/>
        </authorList>
    </citation>
    <scope>NUCLEOTIDE SEQUENCE [LARGE SCALE GENOMIC DNA]</scope>
    <source>
        <strain evidence="3">cv. RG33-2</strain>
    </source>
</reference>
<dbReference type="OrthoDB" id="10299280at2759"/>
<protein>
    <submittedName>
        <fullName evidence="2">Uncharacterized protein</fullName>
    </submittedName>
</protein>
<sequence>MKKPPKFENLDKPSLEISSSKHLETTHRDPPKPLRFRFRSEHGNGRSRARNLPLVSDLKRLQSRFGVRS</sequence>
<feature type="compositionally biased region" description="Basic and acidic residues" evidence="1">
    <location>
        <begin position="1"/>
        <end position="44"/>
    </location>
</feature>
<comment type="caution">
    <text evidence="2">The sequence shown here is derived from an EMBL/GenBank/DDBJ whole genome shotgun (WGS) entry which is preliminary data.</text>
</comment>
<evidence type="ECO:0000313" key="2">
    <source>
        <dbReference type="EMBL" id="PON88563.1"/>
    </source>
</evidence>
<feature type="region of interest" description="Disordered" evidence="1">
    <location>
        <begin position="1"/>
        <end position="51"/>
    </location>
</feature>
<dbReference type="AlphaFoldDB" id="A0A2P5ESQ0"/>
<keyword evidence="3" id="KW-1185">Reference proteome</keyword>
<proteinExistence type="predicted"/>
<dbReference type="InParanoid" id="A0A2P5ESQ0"/>